<dbReference type="PANTHER" id="PTHR35145:SF1">
    <property type="entry name" value="CYTOPLASMIC PROTEIN"/>
    <property type="match status" value="1"/>
</dbReference>
<dbReference type="PANTHER" id="PTHR35145">
    <property type="entry name" value="CYTOPLASMIC PROTEIN-RELATED"/>
    <property type="match status" value="1"/>
</dbReference>
<comment type="caution">
    <text evidence="1">The sequence shown here is derived from an EMBL/GenBank/DDBJ whole genome shotgun (WGS) entry which is preliminary data.</text>
</comment>
<reference evidence="1" key="2">
    <citation type="submission" date="2020-09" db="EMBL/GenBank/DDBJ databases">
        <authorList>
            <person name="Sun Q."/>
            <person name="Zhou Y."/>
        </authorList>
    </citation>
    <scope>NUCLEOTIDE SEQUENCE</scope>
    <source>
        <strain evidence="1">CGMCC 1.12785</strain>
    </source>
</reference>
<evidence type="ECO:0008006" key="3">
    <source>
        <dbReference type="Google" id="ProtNLM"/>
    </source>
</evidence>
<dbReference type="SUPFAM" id="SSF142906">
    <property type="entry name" value="YjbR-like"/>
    <property type="match status" value="1"/>
</dbReference>
<dbReference type="Gene3D" id="3.90.1150.30">
    <property type="match status" value="1"/>
</dbReference>
<dbReference type="EMBL" id="BMFY01000022">
    <property type="protein sequence ID" value="GGA27987.1"/>
    <property type="molecule type" value="Genomic_DNA"/>
</dbReference>
<evidence type="ECO:0000313" key="1">
    <source>
        <dbReference type="EMBL" id="GGA27987.1"/>
    </source>
</evidence>
<name>A0A8J2XM41_9MICO</name>
<organism evidence="1 2">
    <name type="scientific">Sediminivirga luteola</name>
    <dbReference type="NCBI Taxonomy" id="1774748"/>
    <lineage>
        <taxon>Bacteria</taxon>
        <taxon>Bacillati</taxon>
        <taxon>Actinomycetota</taxon>
        <taxon>Actinomycetes</taxon>
        <taxon>Micrococcales</taxon>
        <taxon>Brevibacteriaceae</taxon>
        <taxon>Sediminivirga</taxon>
    </lineage>
</organism>
<keyword evidence="2" id="KW-1185">Reference proteome</keyword>
<dbReference type="Proteomes" id="UP000616114">
    <property type="component" value="Unassembled WGS sequence"/>
</dbReference>
<accession>A0A8J2XM41</accession>
<dbReference type="InterPro" id="IPR058532">
    <property type="entry name" value="YjbR/MT2646/Rv2570-like"/>
</dbReference>
<dbReference type="Pfam" id="PF04237">
    <property type="entry name" value="YjbR"/>
    <property type="match status" value="1"/>
</dbReference>
<dbReference type="AlphaFoldDB" id="A0A8J2XM41"/>
<dbReference type="InterPro" id="IPR038056">
    <property type="entry name" value="YjbR-like_sf"/>
</dbReference>
<sequence length="140" mass="16171">MGDEREPEQLRWLQRRTAGRAEELPGAELSHPFGDEYDVWRVRGKVFMIHTAVTGEPIVILKAAPEAARFLREAHAHITPGYHMNKRHWITVHPGGDFDDELLDDLVTESYLLVIEKNLLVIEKNVPRRERPVDPETFGR</sequence>
<proteinExistence type="predicted"/>
<dbReference type="RefSeq" id="WP_188552013.1">
    <property type="nucleotide sequence ID" value="NZ_BMFY01000022.1"/>
</dbReference>
<protein>
    <recommendedName>
        <fullName evidence="3">DNA-binding protein (MmcQ/YjbR family)</fullName>
    </recommendedName>
</protein>
<dbReference type="InterPro" id="IPR007351">
    <property type="entry name" value="YjbR"/>
</dbReference>
<reference evidence="1" key="1">
    <citation type="journal article" date="2014" name="Int. J. Syst. Evol. Microbiol.">
        <title>Complete genome sequence of Corynebacterium casei LMG S-19264T (=DSM 44701T), isolated from a smear-ripened cheese.</title>
        <authorList>
            <consortium name="US DOE Joint Genome Institute (JGI-PGF)"/>
            <person name="Walter F."/>
            <person name="Albersmeier A."/>
            <person name="Kalinowski J."/>
            <person name="Ruckert C."/>
        </authorList>
    </citation>
    <scope>NUCLEOTIDE SEQUENCE</scope>
    <source>
        <strain evidence="1">CGMCC 1.12785</strain>
    </source>
</reference>
<gene>
    <name evidence="1" type="ORF">GCM10011333_33440</name>
</gene>
<evidence type="ECO:0000313" key="2">
    <source>
        <dbReference type="Proteomes" id="UP000616114"/>
    </source>
</evidence>